<protein>
    <submittedName>
        <fullName evidence="1">AlpA family transcriptional regulator</fullName>
    </submittedName>
</protein>
<sequence length="89" mass="9981">MPRPPMPDRPLTDRFLALAEVKQKVGLGHSNIYRMMADGRFPAARRVGEKAVRWLESELDAWMQACPKAGIEVGIEGEDPISDHIKSTH</sequence>
<dbReference type="Proteomes" id="UP000698752">
    <property type="component" value="Unassembled WGS sequence"/>
</dbReference>
<evidence type="ECO:0000313" key="2">
    <source>
        <dbReference type="Proteomes" id="UP000698752"/>
    </source>
</evidence>
<dbReference type="Pfam" id="PF05930">
    <property type="entry name" value="Phage_AlpA"/>
    <property type="match status" value="1"/>
</dbReference>
<keyword evidence="2" id="KW-1185">Reference proteome</keyword>
<proteinExistence type="predicted"/>
<comment type="caution">
    <text evidence="1">The sequence shown here is derived from an EMBL/GenBank/DDBJ whole genome shotgun (WGS) entry which is preliminary data.</text>
</comment>
<evidence type="ECO:0000313" key="1">
    <source>
        <dbReference type="EMBL" id="MBR0649546.1"/>
    </source>
</evidence>
<dbReference type="Gene3D" id="1.10.238.160">
    <property type="match status" value="1"/>
</dbReference>
<accession>A0ABS5EEU7</accession>
<dbReference type="InterPro" id="IPR052931">
    <property type="entry name" value="Prophage_regulatory_activator"/>
</dbReference>
<dbReference type="PANTHER" id="PTHR36154:SF1">
    <property type="entry name" value="DNA-BINDING TRANSCRIPTIONAL ACTIVATOR ALPA"/>
    <property type="match status" value="1"/>
</dbReference>
<dbReference type="PANTHER" id="PTHR36154">
    <property type="entry name" value="DNA-BINDING TRANSCRIPTIONAL ACTIVATOR ALPA"/>
    <property type="match status" value="1"/>
</dbReference>
<organism evidence="1 2">
    <name type="scientific">Neoroseomonas terrae</name>
    <dbReference type="NCBI Taxonomy" id="424799"/>
    <lineage>
        <taxon>Bacteria</taxon>
        <taxon>Pseudomonadati</taxon>
        <taxon>Pseudomonadota</taxon>
        <taxon>Alphaproteobacteria</taxon>
        <taxon>Acetobacterales</taxon>
        <taxon>Acetobacteraceae</taxon>
        <taxon>Neoroseomonas</taxon>
    </lineage>
</organism>
<gene>
    <name evidence="1" type="ORF">GXW78_07735</name>
</gene>
<reference evidence="2" key="1">
    <citation type="journal article" date="2021" name="Syst. Appl. Microbiol.">
        <title>Roseomonas hellenica sp. nov., isolated from roots of wild-growing Alkanna tinctoria.</title>
        <authorList>
            <person name="Rat A."/>
            <person name="Naranjo H.D."/>
            <person name="Lebbe L."/>
            <person name="Cnockaert M."/>
            <person name="Krigas N."/>
            <person name="Grigoriadou K."/>
            <person name="Maloupa E."/>
            <person name="Willems A."/>
        </authorList>
    </citation>
    <scope>NUCLEOTIDE SEQUENCE [LARGE SCALE GENOMIC DNA]</scope>
    <source>
        <strain evidence="2">LMG 31159</strain>
    </source>
</reference>
<name>A0ABS5EEU7_9PROT</name>
<dbReference type="InterPro" id="IPR010260">
    <property type="entry name" value="AlpA"/>
</dbReference>
<dbReference type="EMBL" id="JAAEDI010000007">
    <property type="protein sequence ID" value="MBR0649546.1"/>
    <property type="molecule type" value="Genomic_DNA"/>
</dbReference>